<reference evidence="1" key="1">
    <citation type="journal article" date="2023" name="G3 (Bethesda)">
        <title>Whole genome assemblies of Zophobas morio and Tenebrio molitor.</title>
        <authorList>
            <person name="Kaur S."/>
            <person name="Stinson S.A."/>
            <person name="diCenzo G.C."/>
        </authorList>
    </citation>
    <scope>NUCLEOTIDE SEQUENCE</scope>
    <source>
        <strain evidence="1">QUZm001</strain>
    </source>
</reference>
<keyword evidence="2" id="KW-1185">Reference proteome</keyword>
<organism evidence="1 2">
    <name type="scientific">Zophobas morio</name>
    <dbReference type="NCBI Taxonomy" id="2755281"/>
    <lineage>
        <taxon>Eukaryota</taxon>
        <taxon>Metazoa</taxon>
        <taxon>Ecdysozoa</taxon>
        <taxon>Arthropoda</taxon>
        <taxon>Hexapoda</taxon>
        <taxon>Insecta</taxon>
        <taxon>Pterygota</taxon>
        <taxon>Neoptera</taxon>
        <taxon>Endopterygota</taxon>
        <taxon>Coleoptera</taxon>
        <taxon>Polyphaga</taxon>
        <taxon>Cucujiformia</taxon>
        <taxon>Tenebrionidae</taxon>
        <taxon>Zophobas</taxon>
    </lineage>
</organism>
<evidence type="ECO:0008006" key="3">
    <source>
        <dbReference type="Google" id="ProtNLM"/>
    </source>
</evidence>
<gene>
    <name evidence="1" type="ORF">Zmor_001524</name>
</gene>
<dbReference type="Proteomes" id="UP001168821">
    <property type="component" value="Unassembled WGS sequence"/>
</dbReference>
<evidence type="ECO:0000313" key="1">
    <source>
        <dbReference type="EMBL" id="KAJ3666069.1"/>
    </source>
</evidence>
<name>A0AA38MSE3_9CUCU</name>
<evidence type="ECO:0000313" key="2">
    <source>
        <dbReference type="Proteomes" id="UP001168821"/>
    </source>
</evidence>
<dbReference type="EMBL" id="JALNTZ010000001">
    <property type="protein sequence ID" value="KAJ3666069.1"/>
    <property type="molecule type" value="Genomic_DNA"/>
</dbReference>
<proteinExistence type="predicted"/>
<comment type="caution">
    <text evidence="1">The sequence shown here is derived from an EMBL/GenBank/DDBJ whole genome shotgun (WGS) entry which is preliminary data.</text>
</comment>
<sequence length="155" mass="17877">MNNATVISQIHHSFIEGRSTVDAWKVVVIYVKRCPSKYILALFIDVSGAFDNVSWNSILRRLVEAGSRDLELWESYFRETEGNIQSIIRGVSRGCPQRSISIASVRKTWCGMRCICRRSLHYGGRKQQNRFRAERQREYGTCERMSQKSEFGCGC</sequence>
<protein>
    <recommendedName>
        <fullName evidence="3">Reverse transcriptase domain-containing protein</fullName>
    </recommendedName>
</protein>
<dbReference type="AlphaFoldDB" id="A0AA38MSE3"/>
<accession>A0AA38MSE3</accession>